<keyword evidence="2 8" id="KW-0813">Transport</keyword>
<dbReference type="RefSeq" id="WP_073022341.1">
    <property type="nucleotide sequence ID" value="NZ_FQXU01000016.1"/>
</dbReference>
<sequence>MNKVFERVKNGVITENPIFVQVLAMCPTLAVTTSTENALGMGIATTIVLIFSNMLISALRKFIPDKIRIPAYIVVVASFVTIIEMFIQGYVPALYKSLGIFIPLIVVNCVILGRAEAYASKNPIIPSIFDGLGMGLGFTLALTMVGVIRELIGSGAVFGITIMPESYKPASIMILAPGAFITLGFLMAILNYINIRKADKNGTSPKTLEHGCGNCSGCGTGCNTEK</sequence>
<dbReference type="GO" id="GO:0005886">
    <property type="term" value="C:plasma membrane"/>
    <property type="evidence" value="ECO:0007669"/>
    <property type="project" value="UniProtKB-SubCell"/>
</dbReference>
<keyword evidence="8" id="KW-1003">Cell membrane</keyword>
<keyword evidence="7 8" id="KW-0472">Membrane</keyword>
<reference evidence="9 10" key="1">
    <citation type="submission" date="2016-11" db="EMBL/GenBank/DDBJ databases">
        <authorList>
            <person name="Jaros S."/>
            <person name="Januszkiewicz K."/>
            <person name="Wedrychowicz H."/>
        </authorList>
    </citation>
    <scope>NUCLEOTIDE SEQUENCE [LARGE SCALE GENOMIC DNA]</scope>
    <source>
        <strain evidence="9 10">DSM 6191</strain>
    </source>
</reference>
<keyword evidence="3 8" id="KW-0812">Transmembrane</keyword>
<dbReference type="PIRSF" id="PIRSF006102">
    <property type="entry name" value="NQR_DE"/>
    <property type="match status" value="1"/>
</dbReference>
<dbReference type="GO" id="GO:0022900">
    <property type="term" value="P:electron transport chain"/>
    <property type="evidence" value="ECO:0007669"/>
    <property type="project" value="UniProtKB-UniRule"/>
</dbReference>
<dbReference type="GO" id="GO:0012505">
    <property type="term" value="C:endomembrane system"/>
    <property type="evidence" value="ECO:0007669"/>
    <property type="project" value="UniProtKB-SubCell"/>
</dbReference>
<gene>
    <name evidence="8" type="primary">rnfE</name>
    <name evidence="9" type="ORF">SAMN02745941_03998</name>
</gene>
<evidence type="ECO:0000313" key="10">
    <source>
        <dbReference type="Proteomes" id="UP000184241"/>
    </source>
</evidence>
<dbReference type="Pfam" id="PF02508">
    <property type="entry name" value="Rnf-Nqr"/>
    <property type="match status" value="1"/>
</dbReference>
<evidence type="ECO:0000256" key="6">
    <source>
        <dbReference type="ARBA" id="ARBA00022989"/>
    </source>
</evidence>
<name>A0A1M6C5X6_9CLOT</name>
<comment type="similarity">
    <text evidence="8">Belongs to the NqrDE/RnfAE family.</text>
</comment>
<evidence type="ECO:0000256" key="7">
    <source>
        <dbReference type="ARBA" id="ARBA00023136"/>
    </source>
</evidence>
<dbReference type="Proteomes" id="UP000184241">
    <property type="component" value="Unassembled WGS sequence"/>
</dbReference>
<organism evidence="9 10">
    <name type="scientific">Clostridium intestinale DSM 6191</name>
    <dbReference type="NCBI Taxonomy" id="1121320"/>
    <lineage>
        <taxon>Bacteria</taxon>
        <taxon>Bacillati</taxon>
        <taxon>Bacillota</taxon>
        <taxon>Clostridia</taxon>
        <taxon>Eubacteriales</taxon>
        <taxon>Clostridiaceae</taxon>
        <taxon>Clostridium</taxon>
    </lineage>
</organism>
<dbReference type="EC" id="7.-.-.-" evidence="8"/>
<proteinExistence type="inferred from homology"/>
<comment type="subunit">
    <text evidence="8">The complex is composed of six subunits: RnfA, RnfB, RnfC, RnfD, RnfE and RnfG.</text>
</comment>
<feature type="transmembrane region" description="Helical" evidence="8">
    <location>
        <begin position="97"/>
        <end position="115"/>
    </location>
</feature>
<accession>A0A1M6C5X6</accession>
<feature type="transmembrane region" description="Helical" evidence="8">
    <location>
        <begin position="172"/>
        <end position="193"/>
    </location>
</feature>
<evidence type="ECO:0000256" key="5">
    <source>
        <dbReference type="ARBA" id="ARBA00022982"/>
    </source>
</evidence>
<evidence type="ECO:0000256" key="8">
    <source>
        <dbReference type="HAMAP-Rule" id="MF_00478"/>
    </source>
</evidence>
<keyword evidence="4 8" id="KW-1278">Translocase</keyword>
<comment type="function">
    <text evidence="8">Part of a membrane-bound complex that couples electron transfer with translocation of ions across the membrane.</text>
</comment>
<evidence type="ECO:0000256" key="1">
    <source>
        <dbReference type="ARBA" id="ARBA00004127"/>
    </source>
</evidence>
<protein>
    <recommendedName>
        <fullName evidence="8">Ion-translocating oxidoreductase complex subunit E</fullName>
        <ecNumber evidence="8">7.-.-.-</ecNumber>
    </recommendedName>
    <alternativeName>
        <fullName evidence="8">Rnf electron transport complex subunit E</fullName>
    </alternativeName>
</protein>
<dbReference type="PANTHER" id="PTHR30586:SF0">
    <property type="entry name" value="ION-TRANSLOCATING OXIDOREDUCTASE COMPLEX SUBUNIT E"/>
    <property type="match status" value="1"/>
</dbReference>
<keyword evidence="6 8" id="KW-1133">Transmembrane helix</keyword>
<dbReference type="EMBL" id="FQXU01000016">
    <property type="protein sequence ID" value="SHI56430.1"/>
    <property type="molecule type" value="Genomic_DNA"/>
</dbReference>
<evidence type="ECO:0000256" key="4">
    <source>
        <dbReference type="ARBA" id="ARBA00022967"/>
    </source>
</evidence>
<dbReference type="HAMAP" id="MF_00478">
    <property type="entry name" value="RsxE_RnfE"/>
    <property type="match status" value="1"/>
</dbReference>
<dbReference type="NCBIfam" id="TIGR01948">
    <property type="entry name" value="rnfE"/>
    <property type="match status" value="1"/>
</dbReference>
<feature type="transmembrane region" description="Helical" evidence="8">
    <location>
        <begin position="127"/>
        <end position="152"/>
    </location>
</feature>
<feature type="transmembrane region" description="Helical" evidence="8">
    <location>
        <begin position="71"/>
        <end position="91"/>
    </location>
</feature>
<feature type="transmembrane region" description="Helical" evidence="8">
    <location>
        <begin position="38"/>
        <end position="59"/>
    </location>
</feature>
<dbReference type="NCBIfam" id="NF009070">
    <property type="entry name" value="PRK12405.1"/>
    <property type="match status" value="1"/>
</dbReference>
<dbReference type="PANTHER" id="PTHR30586">
    <property type="entry name" value="ELECTRON TRANSPORT COMPLEX PROTEIN RNFE"/>
    <property type="match status" value="1"/>
</dbReference>
<evidence type="ECO:0000256" key="3">
    <source>
        <dbReference type="ARBA" id="ARBA00022692"/>
    </source>
</evidence>
<keyword evidence="5 8" id="KW-0249">Electron transport</keyword>
<comment type="subcellular location">
    <subcellularLocation>
        <location evidence="8">Cell membrane</location>
        <topology evidence="8">Multi-pass membrane protein</topology>
    </subcellularLocation>
    <subcellularLocation>
        <location evidence="1">Endomembrane system</location>
        <topology evidence="1">Multi-pass membrane protein</topology>
    </subcellularLocation>
</comment>
<dbReference type="InterPro" id="IPR010968">
    <property type="entry name" value="RnfE"/>
</dbReference>
<evidence type="ECO:0000313" key="9">
    <source>
        <dbReference type="EMBL" id="SHI56430.1"/>
    </source>
</evidence>
<evidence type="ECO:0000256" key="2">
    <source>
        <dbReference type="ARBA" id="ARBA00022448"/>
    </source>
</evidence>
<dbReference type="AlphaFoldDB" id="A0A1M6C5X6"/>
<dbReference type="InterPro" id="IPR003667">
    <property type="entry name" value="NqrDE/RnfAE"/>
</dbReference>